<reference evidence="1 2" key="1">
    <citation type="submission" date="2019-10" db="EMBL/GenBank/DDBJ databases">
        <title>Assembly and Annotation for the nematode Trichostrongylus colubriformis.</title>
        <authorList>
            <person name="Martin J."/>
        </authorList>
    </citation>
    <scope>NUCLEOTIDE SEQUENCE [LARGE SCALE GENOMIC DNA]</scope>
    <source>
        <strain evidence="1">G859</strain>
        <tissue evidence="1">Whole worm</tissue>
    </source>
</reference>
<organism evidence="1 2">
    <name type="scientific">Trichostrongylus colubriformis</name>
    <name type="common">Black scour worm</name>
    <dbReference type="NCBI Taxonomy" id="6319"/>
    <lineage>
        <taxon>Eukaryota</taxon>
        <taxon>Metazoa</taxon>
        <taxon>Ecdysozoa</taxon>
        <taxon>Nematoda</taxon>
        <taxon>Chromadorea</taxon>
        <taxon>Rhabditida</taxon>
        <taxon>Rhabditina</taxon>
        <taxon>Rhabditomorpha</taxon>
        <taxon>Strongyloidea</taxon>
        <taxon>Trichostrongylidae</taxon>
        <taxon>Trichostrongylus</taxon>
    </lineage>
</organism>
<protein>
    <submittedName>
        <fullName evidence="1">Uncharacterized protein</fullName>
    </submittedName>
</protein>
<dbReference type="EMBL" id="WIXE01003436">
    <property type="protein sequence ID" value="KAK5983948.1"/>
    <property type="molecule type" value="Genomic_DNA"/>
</dbReference>
<sequence>MFFLDAFLKGLKPQYDDDACDRLNYYYTPMLFVIFSLTLSAKQADRKAWDDIDVTFLRPTVTSHGESGQETEGLYCCKRSSFRTSF</sequence>
<name>A0AAN8GDT9_TRICO</name>
<evidence type="ECO:0000313" key="2">
    <source>
        <dbReference type="Proteomes" id="UP001331761"/>
    </source>
</evidence>
<evidence type="ECO:0000313" key="1">
    <source>
        <dbReference type="EMBL" id="KAK5983948.1"/>
    </source>
</evidence>
<keyword evidence="2" id="KW-1185">Reference proteome</keyword>
<accession>A0AAN8GDT9</accession>
<proteinExistence type="predicted"/>
<dbReference type="Proteomes" id="UP001331761">
    <property type="component" value="Unassembled WGS sequence"/>
</dbReference>
<gene>
    <name evidence="1" type="ORF">GCK32_022523</name>
</gene>
<dbReference type="AlphaFoldDB" id="A0AAN8GDT9"/>
<comment type="caution">
    <text evidence="1">The sequence shown here is derived from an EMBL/GenBank/DDBJ whole genome shotgun (WGS) entry which is preliminary data.</text>
</comment>